<sequence>MALKKTSMCNSSNALLVLLFLVSSLACSVTASVSYDSKAITINGQRRILISGSIHYPRSSPEINTCNGFYCDYFSPNKAYKPKMWTEAWTGWFTQFGGPVPHRPAEDMAFSVASNILSLKVSPTCFVGQDLICIINMVSINLKYCHSFAFTGLLRQPKWGHLKDLHRAIKLCEPALVSGDATVIPLGNYQEAHVFNYKAGGCAAFLANYHQRSFAKVSFRNMHYNLPPWSISILPDCKNTVYNTARVGAQSARMKMTPVPMHGGFSWQAYNEEPSASGDNTFTMVGLLEQINTTRDVSDYLCVHIDPSEGFLRSGKYPVLSVLSAGHALHVFINGQLSGTAYGSLDFPKLTFTQGVKLRAGVNKISLLSIAVGLPNVGPHFETWNAGILGPVTLNGLNEGRRDLSWQKWSYKIGLHGEALGLHSISGSSSVEWAEGSLVAQRQPLSWYKIVVPRTAQSRPHLDLTALELTSFCHVCFQTTFNAPAGNSPLALDMGSMGKGQIWINGQHVGRHWPAYKASGTCGDCSYIGTYNEKKCSTNCGEASQRWYHVPQSWLKPTGNLLVVFEEWGGDPNGISLVRRDVDSVCADIYEWQPTLMNYQMQASGKVNKPLRPKAHLSCGPGQKIRSIKFASFGTPEGVCGSYRQGSCHAFHSYDAFNNNSCSVTVAPEMFGGDPCLNVMKKLAVEAICS</sequence>
<name>A0A8X8CYB5_POPTO</name>
<comment type="similarity">
    <text evidence="4">Belongs to the glycosyl hydrolase 35 family.</text>
</comment>
<dbReference type="EMBL" id="JAAWWB010000006">
    <property type="protein sequence ID" value="KAG6780426.1"/>
    <property type="molecule type" value="Genomic_DNA"/>
</dbReference>
<dbReference type="Proteomes" id="UP000886885">
    <property type="component" value="Chromosome 3D"/>
</dbReference>
<reference evidence="7" key="1">
    <citation type="journal article" date="2020" name="bioRxiv">
        <title>Hybrid origin of Populus tomentosa Carr. identified through genome sequencing and phylogenomic analysis.</title>
        <authorList>
            <person name="An X."/>
            <person name="Gao K."/>
            <person name="Chen Z."/>
            <person name="Li J."/>
            <person name="Yang X."/>
            <person name="Yang X."/>
            <person name="Zhou J."/>
            <person name="Guo T."/>
            <person name="Zhao T."/>
            <person name="Huang S."/>
            <person name="Miao D."/>
            <person name="Khan W.U."/>
            <person name="Rao P."/>
            <person name="Ye M."/>
            <person name="Lei B."/>
            <person name="Liao W."/>
            <person name="Wang J."/>
            <person name="Ji L."/>
            <person name="Li Y."/>
            <person name="Guo B."/>
            <person name="Mustafa N.S."/>
            <person name="Li S."/>
            <person name="Yun Q."/>
            <person name="Keller S.R."/>
            <person name="Mao J."/>
            <person name="Zhang R."/>
            <person name="Strauss S.H."/>
        </authorList>
    </citation>
    <scope>NUCLEOTIDE SEQUENCE</scope>
    <source>
        <strain evidence="7">GM15</strain>
        <tissue evidence="7">Leaf</tissue>
    </source>
</reference>
<dbReference type="InterPro" id="IPR001944">
    <property type="entry name" value="Glycoside_Hdrlase_35"/>
</dbReference>
<organism evidence="7 8">
    <name type="scientific">Populus tomentosa</name>
    <name type="common">Chinese white poplar</name>
    <dbReference type="NCBI Taxonomy" id="118781"/>
    <lineage>
        <taxon>Eukaryota</taxon>
        <taxon>Viridiplantae</taxon>
        <taxon>Streptophyta</taxon>
        <taxon>Embryophyta</taxon>
        <taxon>Tracheophyta</taxon>
        <taxon>Spermatophyta</taxon>
        <taxon>Magnoliopsida</taxon>
        <taxon>eudicotyledons</taxon>
        <taxon>Gunneridae</taxon>
        <taxon>Pentapetalae</taxon>
        <taxon>rosids</taxon>
        <taxon>fabids</taxon>
        <taxon>Malpighiales</taxon>
        <taxon>Salicaceae</taxon>
        <taxon>Saliceae</taxon>
        <taxon>Populus</taxon>
    </lineage>
</organism>
<dbReference type="PANTHER" id="PTHR23421">
    <property type="entry name" value="BETA-GALACTOSIDASE RELATED"/>
    <property type="match status" value="1"/>
</dbReference>
<evidence type="ECO:0000256" key="3">
    <source>
        <dbReference type="ARBA" id="ARBA00023295"/>
    </source>
</evidence>
<dbReference type="Pfam" id="PF01301">
    <property type="entry name" value="Glyco_hydro_35"/>
    <property type="match status" value="1"/>
</dbReference>
<dbReference type="CDD" id="cd22842">
    <property type="entry name" value="Gal_Rha_Lectin_BGal"/>
    <property type="match status" value="1"/>
</dbReference>
<dbReference type="GO" id="GO:0004553">
    <property type="term" value="F:hydrolase activity, hydrolyzing O-glycosyl compounds"/>
    <property type="evidence" value="ECO:0007669"/>
    <property type="project" value="InterPro"/>
</dbReference>
<dbReference type="PROSITE" id="PS51257">
    <property type="entry name" value="PROKAR_LIPOPROTEIN"/>
    <property type="match status" value="1"/>
</dbReference>
<dbReference type="InterPro" id="IPR000922">
    <property type="entry name" value="Lectin_gal-bd_dom"/>
</dbReference>
<dbReference type="PROSITE" id="PS50228">
    <property type="entry name" value="SUEL_LECTIN"/>
    <property type="match status" value="1"/>
</dbReference>
<evidence type="ECO:0000256" key="4">
    <source>
        <dbReference type="RuleBase" id="RU003679"/>
    </source>
</evidence>
<evidence type="ECO:0000256" key="5">
    <source>
        <dbReference type="SAM" id="SignalP"/>
    </source>
</evidence>
<keyword evidence="1 5" id="KW-0732">Signal</keyword>
<evidence type="ECO:0000313" key="7">
    <source>
        <dbReference type="EMBL" id="KAG6780426.1"/>
    </source>
</evidence>
<dbReference type="OrthoDB" id="1657402at2759"/>
<dbReference type="GO" id="GO:0030246">
    <property type="term" value="F:carbohydrate binding"/>
    <property type="evidence" value="ECO:0007669"/>
    <property type="project" value="InterPro"/>
</dbReference>
<dbReference type="InterPro" id="IPR031330">
    <property type="entry name" value="Gly_Hdrlase_35_cat"/>
</dbReference>
<comment type="caution">
    <text evidence="7">The sequence shown here is derived from an EMBL/GenBank/DDBJ whole genome shotgun (WGS) entry which is preliminary data.</text>
</comment>
<dbReference type="GO" id="GO:0005975">
    <property type="term" value="P:carbohydrate metabolic process"/>
    <property type="evidence" value="ECO:0007669"/>
    <property type="project" value="InterPro"/>
</dbReference>
<feature type="chain" id="PRO_5036466156" description="SUEL-type lectin domain-containing protein" evidence="5">
    <location>
        <begin position="32"/>
        <end position="690"/>
    </location>
</feature>
<keyword evidence="2" id="KW-0378">Hydrolase</keyword>
<protein>
    <recommendedName>
        <fullName evidence="6">SUEL-type lectin domain-containing protein</fullName>
    </recommendedName>
</protein>
<evidence type="ECO:0000313" key="8">
    <source>
        <dbReference type="Proteomes" id="UP000886885"/>
    </source>
</evidence>
<dbReference type="Pfam" id="PF02140">
    <property type="entry name" value="SUEL_Lectin"/>
    <property type="match status" value="1"/>
</dbReference>
<dbReference type="InterPro" id="IPR048913">
    <property type="entry name" value="BetaGal_gal-bd"/>
</dbReference>
<evidence type="ECO:0000256" key="2">
    <source>
        <dbReference type="ARBA" id="ARBA00022801"/>
    </source>
</evidence>
<feature type="signal peptide" evidence="5">
    <location>
        <begin position="1"/>
        <end position="31"/>
    </location>
</feature>
<dbReference type="AlphaFoldDB" id="A0A8X8CYB5"/>
<gene>
    <name evidence="7" type="ORF">POTOM_013283</name>
</gene>
<evidence type="ECO:0000256" key="1">
    <source>
        <dbReference type="ARBA" id="ARBA00022729"/>
    </source>
</evidence>
<keyword evidence="3" id="KW-0326">Glycosidase</keyword>
<accession>A0A8X8CYB5</accession>
<feature type="domain" description="SUEL-type lectin" evidence="6">
    <location>
        <begin position="609"/>
        <end position="690"/>
    </location>
</feature>
<dbReference type="InterPro" id="IPR041392">
    <property type="entry name" value="GHD"/>
</dbReference>
<evidence type="ECO:0000259" key="6">
    <source>
        <dbReference type="PROSITE" id="PS50228"/>
    </source>
</evidence>
<dbReference type="FunFam" id="2.60.120.260:FF:000061">
    <property type="entry name" value="Beta-galactosidase"/>
    <property type="match status" value="1"/>
</dbReference>
<keyword evidence="8" id="KW-1185">Reference proteome</keyword>
<dbReference type="Pfam" id="PF21467">
    <property type="entry name" value="BetaGal_gal-bd"/>
    <property type="match status" value="1"/>
</dbReference>
<dbReference type="Pfam" id="PF17834">
    <property type="entry name" value="GHD"/>
    <property type="match status" value="1"/>
</dbReference>
<proteinExistence type="inferred from homology"/>